<feature type="region of interest" description="Disordered" evidence="1">
    <location>
        <begin position="224"/>
        <end position="381"/>
    </location>
</feature>
<gene>
    <name evidence="2" type="ORF">M0812_13622</name>
</gene>
<dbReference type="AlphaFoldDB" id="A0AAV7ZP48"/>
<sequence>MTTKNQNGNLSNQKFKIETQEKMIQMAREQSHLTKKMVFSKSFPAPSSAEDPPTTAQIEQIGLSPSMVIPWECLQTPTFPELSLNKDLRDPNLPNNKKVLQGVPPPEEMYSRSLFDLNFVSDLLSNRSKRLRTKVPQRKGILLDSNAKKILNNQKKLLCQIEQFKLFYCTQLDQVKNSANFPRFSEVPTLINPIKNNTIYVPSNIRAFKKKNNKYSKIENDFQQISNKNNKNRNNTNININDNSQRSNNYRKRKPYDNQYNRGANTLNSKQNNTNYNQGSSTQNIKREGWDYENNYSQKSIRRNDYPQWEPKRDNSNERNDNRNRNRGRNSNRNRNSGRNSDRNRNRNRNRNRGRDRNRNRNYRDEDRDRDRNRTQDHKNW</sequence>
<comment type="caution">
    <text evidence="2">The sequence shown here is derived from an EMBL/GenBank/DDBJ whole genome shotgun (WGS) entry which is preliminary data.</text>
</comment>
<evidence type="ECO:0000313" key="3">
    <source>
        <dbReference type="Proteomes" id="UP001146793"/>
    </source>
</evidence>
<organism evidence="2 3">
    <name type="scientific">Anaeramoeba flamelloides</name>
    <dbReference type="NCBI Taxonomy" id="1746091"/>
    <lineage>
        <taxon>Eukaryota</taxon>
        <taxon>Metamonada</taxon>
        <taxon>Anaeramoebidae</taxon>
        <taxon>Anaeramoeba</taxon>
    </lineage>
</organism>
<feature type="compositionally biased region" description="Low complexity" evidence="1">
    <location>
        <begin position="227"/>
        <end position="243"/>
    </location>
</feature>
<protein>
    <submittedName>
        <fullName evidence="2">Tho complex subunit</fullName>
    </submittedName>
</protein>
<accession>A0AAV7ZP48</accession>
<reference evidence="2" key="1">
    <citation type="submission" date="2022-08" db="EMBL/GenBank/DDBJ databases">
        <title>Novel sulphate-reducing endosymbionts in the free-living metamonad Anaeramoeba.</title>
        <authorList>
            <person name="Jerlstrom-Hultqvist J."/>
            <person name="Cepicka I."/>
            <person name="Gallot-Lavallee L."/>
            <person name="Salas-Leiva D."/>
            <person name="Curtis B.A."/>
            <person name="Zahonova K."/>
            <person name="Pipaliya S."/>
            <person name="Dacks J."/>
            <person name="Roger A.J."/>
        </authorList>
    </citation>
    <scope>NUCLEOTIDE SEQUENCE</scope>
    <source>
        <strain evidence="2">Busselton2</strain>
    </source>
</reference>
<feature type="compositionally biased region" description="Basic and acidic residues" evidence="1">
    <location>
        <begin position="353"/>
        <end position="381"/>
    </location>
</feature>
<feature type="compositionally biased region" description="Polar residues" evidence="1">
    <location>
        <begin position="258"/>
        <end position="284"/>
    </location>
</feature>
<evidence type="ECO:0000313" key="2">
    <source>
        <dbReference type="EMBL" id="KAJ3441609.1"/>
    </source>
</evidence>
<dbReference type="Proteomes" id="UP001146793">
    <property type="component" value="Unassembled WGS sequence"/>
</dbReference>
<feature type="compositionally biased region" description="Basic and acidic residues" evidence="1">
    <location>
        <begin position="302"/>
        <end position="324"/>
    </location>
</feature>
<dbReference type="EMBL" id="JANTQA010000029">
    <property type="protein sequence ID" value="KAJ3441609.1"/>
    <property type="molecule type" value="Genomic_DNA"/>
</dbReference>
<proteinExistence type="predicted"/>
<evidence type="ECO:0000256" key="1">
    <source>
        <dbReference type="SAM" id="MobiDB-lite"/>
    </source>
</evidence>
<name>A0AAV7ZP48_9EUKA</name>